<keyword evidence="3" id="KW-0812">Transmembrane</keyword>
<name>A0ABT9YY16_9BACI</name>
<gene>
    <name evidence="4" type="ORF">J2S02_001217</name>
</gene>
<evidence type="ECO:0000256" key="1">
    <source>
        <dbReference type="ARBA" id="ARBA00004241"/>
    </source>
</evidence>
<keyword evidence="3" id="KW-1133">Transmembrane helix</keyword>
<dbReference type="PIRSF" id="PIRSF021292">
    <property type="entry name" value="Competence_ComGD"/>
    <property type="match status" value="1"/>
</dbReference>
<dbReference type="EMBL" id="JAUSTZ010000002">
    <property type="protein sequence ID" value="MDQ0224888.1"/>
    <property type="molecule type" value="Genomic_DNA"/>
</dbReference>
<dbReference type="InterPro" id="IPR012902">
    <property type="entry name" value="N_methyl_site"/>
</dbReference>
<dbReference type="InterPro" id="IPR016785">
    <property type="entry name" value="ComGD"/>
</dbReference>
<comment type="subcellular location">
    <subcellularLocation>
        <location evidence="1">Cell surface</location>
    </subcellularLocation>
</comment>
<protein>
    <submittedName>
        <fullName evidence="4">Competence protein ComGD</fullName>
    </submittedName>
</protein>
<keyword evidence="5" id="KW-1185">Reference proteome</keyword>
<evidence type="ECO:0000313" key="4">
    <source>
        <dbReference type="EMBL" id="MDQ0224888.1"/>
    </source>
</evidence>
<evidence type="ECO:0000313" key="5">
    <source>
        <dbReference type="Proteomes" id="UP001232245"/>
    </source>
</evidence>
<evidence type="ECO:0000256" key="2">
    <source>
        <dbReference type="ARBA" id="ARBA00023287"/>
    </source>
</evidence>
<dbReference type="NCBIfam" id="NF040982">
    <property type="entry name" value="ComGD"/>
    <property type="match status" value="1"/>
</dbReference>
<reference evidence="4 5" key="1">
    <citation type="submission" date="2023-07" db="EMBL/GenBank/DDBJ databases">
        <title>Genomic Encyclopedia of Type Strains, Phase IV (KMG-IV): sequencing the most valuable type-strain genomes for metagenomic binning, comparative biology and taxonomic classification.</title>
        <authorList>
            <person name="Goeker M."/>
        </authorList>
    </citation>
    <scope>NUCLEOTIDE SEQUENCE [LARGE SCALE GENOMIC DNA]</scope>
    <source>
        <strain evidence="4 5">DSM 17723</strain>
    </source>
</reference>
<dbReference type="Proteomes" id="UP001232245">
    <property type="component" value="Unassembled WGS sequence"/>
</dbReference>
<sequence length="148" mass="16961">MEKVSNNQGYTLIEALVILSIVSIMSFVLIANLVPIHQAKIIETFFDQFEKDMMYAQQYALLNEETIYILFRGDRYQYTIEQSNLAGALIVRNYHQGIKIEGGTMKNRVTFRASGAIQTSGSLLITYNNRTYKVTFYLGKGRLNIEEL</sequence>
<proteinExistence type="predicted"/>
<keyword evidence="3" id="KW-0472">Membrane</keyword>
<evidence type="ECO:0000256" key="3">
    <source>
        <dbReference type="SAM" id="Phobius"/>
    </source>
</evidence>
<dbReference type="RefSeq" id="WP_174880395.1">
    <property type="nucleotide sequence ID" value="NZ_CADEPK010000171.1"/>
</dbReference>
<keyword evidence="2" id="KW-0178">Competence</keyword>
<dbReference type="SUPFAM" id="SSF54523">
    <property type="entry name" value="Pili subunits"/>
    <property type="match status" value="1"/>
</dbReference>
<dbReference type="InterPro" id="IPR045584">
    <property type="entry name" value="Pilin-like"/>
</dbReference>
<feature type="transmembrane region" description="Helical" evidence="3">
    <location>
        <begin position="12"/>
        <end position="34"/>
    </location>
</feature>
<organism evidence="4 5">
    <name type="scientific">Metabacillus niabensis</name>
    <dbReference type="NCBI Taxonomy" id="324854"/>
    <lineage>
        <taxon>Bacteria</taxon>
        <taxon>Bacillati</taxon>
        <taxon>Bacillota</taxon>
        <taxon>Bacilli</taxon>
        <taxon>Bacillales</taxon>
        <taxon>Bacillaceae</taxon>
        <taxon>Metabacillus</taxon>
    </lineage>
</organism>
<comment type="caution">
    <text evidence="4">The sequence shown here is derived from an EMBL/GenBank/DDBJ whole genome shotgun (WGS) entry which is preliminary data.</text>
</comment>
<dbReference type="PROSITE" id="PS00409">
    <property type="entry name" value="PROKAR_NTER_METHYL"/>
    <property type="match status" value="1"/>
</dbReference>
<accession>A0ABT9YY16</accession>
<dbReference type="Pfam" id="PF07963">
    <property type="entry name" value="N_methyl"/>
    <property type="match status" value="1"/>
</dbReference>